<dbReference type="EMBL" id="JAHESE010000020">
    <property type="protein sequence ID" value="MBT1710234.1"/>
    <property type="molecule type" value="Genomic_DNA"/>
</dbReference>
<evidence type="ECO:0000313" key="2">
    <source>
        <dbReference type="Proteomes" id="UP001319080"/>
    </source>
</evidence>
<name>A0AAP2GRD0_9BACT</name>
<reference evidence="1 2" key="1">
    <citation type="submission" date="2021-05" db="EMBL/GenBank/DDBJ databases">
        <title>A Polyphasic approach of four new species of the genus Ohtaekwangia: Ohtaekwangia histidinii sp. nov., Ohtaekwangia cretensis sp. nov., Ohtaekwangia indiensis sp. nov., Ohtaekwangia reichenbachii sp. nov. from diverse environment.</title>
        <authorList>
            <person name="Octaviana S."/>
        </authorList>
    </citation>
    <scope>NUCLEOTIDE SEQUENCE [LARGE SCALE GENOMIC DNA]</scope>
    <source>
        <strain evidence="1 2">PWU5</strain>
    </source>
</reference>
<sequence length="123" mass="13346">MHRYLILSLLACLAGCAPDDHTTDGLTHAMKRASASCETSRENMQWLETLLVQAGSEGSAYGNVYIIPTSQGTVFVHQPIMMSCLACRTFACDGTEITLDNPLVYDEVVPGISPSHLLYKAPL</sequence>
<accession>A0AAP2GRD0</accession>
<keyword evidence="2" id="KW-1185">Reference proteome</keyword>
<comment type="caution">
    <text evidence="1">The sequence shown here is derived from an EMBL/GenBank/DDBJ whole genome shotgun (WGS) entry which is preliminary data.</text>
</comment>
<dbReference type="Proteomes" id="UP001319080">
    <property type="component" value="Unassembled WGS sequence"/>
</dbReference>
<evidence type="ECO:0000313" key="1">
    <source>
        <dbReference type="EMBL" id="MBT1710234.1"/>
    </source>
</evidence>
<gene>
    <name evidence="1" type="ORF">KK062_18450</name>
</gene>
<protein>
    <submittedName>
        <fullName evidence="1">Uncharacterized protein</fullName>
    </submittedName>
</protein>
<dbReference type="RefSeq" id="WP_254085811.1">
    <property type="nucleotide sequence ID" value="NZ_JAHESE010000020.1"/>
</dbReference>
<proteinExistence type="predicted"/>
<organism evidence="1 2">
    <name type="scientific">Dawidia cretensis</name>
    <dbReference type="NCBI Taxonomy" id="2782350"/>
    <lineage>
        <taxon>Bacteria</taxon>
        <taxon>Pseudomonadati</taxon>
        <taxon>Bacteroidota</taxon>
        <taxon>Cytophagia</taxon>
        <taxon>Cytophagales</taxon>
        <taxon>Chryseotaleaceae</taxon>
        <taxon>Dawidia</taxon>
    </lineage>
</organism>
<dbReference type="AlphaFoldDB" id="A0AAP2GRD0"/>